<keyword evidence="3" id="KW-1185">Reference proteome</keyword>
<dbReference type="HOGENOM" id="CLU_3090894_0_0_1"/>
<evidence type="ECO:0000256" key="1">
    <source>
        <dbReference type="SAM" id="MobiDB-lite"/>
    </source>
</evidence>
<reference evidence="3" key="1">
    <citation type="journal article" date="2012" name="Nat. Biotechnol.">
        <title>Reference genome sequence of the model plant Setaria.</title>
        <authorList>
            <person name="Bennetzen J.L."/>
            <person name="Schmutz J."/>
            <person name="Wang H."/>
            <person name="Percifield R."/>
            <person name="Hawkins J."/>
            <person name="Pontaroli A.C."/>
            <person name="Estep M."/>
            <person name="Feng L."/>
            <person name="Vaughn J.N."/>
            <person name="Grimwood J."/>
            <person name="Jenkins J."/>
            <person name="Barry K."/>
            <person name="Lindquist E."/>
            <person name="Hellsten U."/>
            <person name="Deshpande S."/>
            <person name="Wang X."/>
            <person name="Wu X."/>
            <person name="Mitros T."/>
            <person name="Triplett J."/>
            <person name="Yang X."/>
            <person name="Ye C.Y."/>
            <person name="Mauro-Herrera M."/>
            <person name="Wang L."/>
            <person name="Li P."/>
            <person name="Sharma M."/>
            <person name="Sharma R."/>
            <person name="Ronald P.C."/>
            <person name="Panaud O."/>
            <person name="Kellogg E.A."/>
            <person name="Brutnell T.P."/>
            <person name="Doust A.N."/>
            <person name="Tuskan G.A."/>
            <person name="Rokhsar D."/>
            <person name="Devos K.M."/>
        </authorList>
    </citation>
    <scope>NUCLEOTIDE SEQUENCE [LARGE SCALE GENOMIC DNA]</scope>
    <source>
        <strain evidence="3">cv. Yugu1</strain>
    </source>
</reference>
<evidence type="ECO:0000313" key="3">
    <source>
        <dbReference type="Proteomes" id="UP000004995"/>
    </source>
</evidence>
<name>K3XTS5_SETIT</name>
<organism evidence="2 3">
    <name type="scientific">Setaria italica</name>
    <name type="common">Foxtail millet</name>
    <name type="synonym">Panicum italicum</name>
    <dbReference type="NCBI Taxonomy" id="4555"/>
    <lineage>
        <taxon>Eukaryota</taxon>
        <taxon>Viridiplantae</taxon>
        <taxon>Streptophyta</taxon>
        <taxon>Embryophyta</taxon>
        <taxon>Tracheophyta</taxon>
        <taxon>Spermatophyta</taxon>
        <taxon>Magnoliopsida</taxon>
        <taxon>Liliopsida</taxon>
        <taxon>Poales</taxon>
        <taxon>Poaceae</taxon>
        <taxon>PACMAD clade</taxon>
        <taxon>Panicoideae</taxon>
        <taxon>Panicodae</taxon>
        <taxon>Paniceae</taxon>
        <taxon>Cenchrinae</taxon>
        <taxon>Setaria</taxon>
    </lineage>
</organism>
<feature type="compositionally biased region" description="Polar residues" evidence="1">
    <location>
        <begin position="29"/>
        <end position="38"/>
    </location>
</feature>
<dbReference type="AlphaFoldDB" id="K3XTS5"/>
<dbReference type="Proteomes" id="UP000004995">
    <property type="component" value="Unassembled WGS sequence"/>
</dbReference>
<dbReference type="Gramene" id="KQL07589">
    <property type="protein sequence ID" value="KQL07589"/>
    <property type="gene ID" value="SETIT_005332mg"/>
</dbReference>
<reference evidence="2" key="2">
    <citation type="submission" date="2018-08" db="UniProtKB">
        <authorList>
            <consortium name="EnsemblPlants"/>
        </authorList>
    </citation>
    <scope>IDENTIFICATION</scope>
    <source>
        <strain evidence="2">Yugu1</strain>
    </source>
</reference>
<accession>K3XTS5</accession>
<protein>
    <submittedName>
        <fullName evidence="2">Uncharacterized protein</fullName>
    </submittedName>
</protein>
<dbReference type="EnsemblPlants" id="KQL07589">
    <property type="protein sequence ID" value="KQL07589"/>
    <property type="gene ID" value="SETIT_005332mg"/>
</dbReference>
<proteinExistence type="predicted"/>
<dbReference type="EMBL" id="AGNK02003354">
    <property type="status" value="NOT_ANNOTATED_CDS"/>
    <property type="molecule type" value="Genomic_DNA"/>
</dbReference>
<evidence type="ECO:0000313" key="2">
    <source>
        <dbReference type="EnsemblPlants" id="KQL07589"/>
    </source>
</evidence>
<feature type="region of interest" description="Disordered" evidence="1">
    <location>
        <begin position="29"/>
        <end position="52"/>
    </location>
</feature>
<sequence>MGIFLFPNIKAACCGTGLPKTLWLPSEDSSLRTVPGSQSREHANGGRWTPFR</sequence>
<dbReference type="InParanoid" id="K3XTS5"/>